<evidence type="ECO:0000313" key="2">
    <source>
        <dbReference type="EMBL" id="MFC5177426.1"/>
    </source>
</evidence>
<dbReference type="Pfam" id="PF26571">
    <property type="entry name" value="VldE"/>
    <property type="match status" value="1"/>
</dbReference>
<dbReference type="EMBL" id="JBHSKD010000011">
    <property type="protein sequence ID" value="MFC5177426.1"/>
    <property type="molecule type" value="Genomic_DNA"/>
</dbReference>
<protein>
    <recommendedName>
        <fullName evidence="1">ARB-07466-like C-terminal domain-containing protein</fullName>
    </recommendedName>
</protein>
<organism evidence="2 3">
    <name type="scientific">Nocardioides taihuensis</name>
    <dbReference type="NCBI Taxonomy" id="1835606"/>
    <lineage>
        <taxon>Bacteria</taxon>
        <taxon>Bacillati</taxon>
        <taxon>Actinomycetota</taxon>
        <taxon>Actinomycetes</taxon>
        <taxon>Propionibacteriales</taxon>
        <taxon>Nocardioidaceae</taxon>
        <taxon>Nocardioides</taxon>
    </lineage>
</organism>
<accession>A0ABW0BJC6</accession>
<keyword evidence="3" id="KW-1185">Reference proteome</keyword>
<dbReference type="Proteomes" id="UP001596087">
    <property type="component" value="Unassembled WGS sequence"/>
</dbReference>
<reference evidence="3" key="1">
    <citation type="journal article" date="2019" name="Int. J. Syst. Evol. Microbiol.">
        <title>The Global Catalogue of Microorganisms (GCM) 10K type strain sequencing project: providing services to taxonomists for standard genome sequencing and annotation.</title>
        <authorList>
            <consortium name="The Broad Institute Genomics Platform"/>
            <consortium name="The Broad Institute Genome Sequencing Center for Infectious Disease"/>
            <person name="Wu L."/>
            <person name="Ma J."/>
        </authorList>
    </citation>
    <scope>NUCLEOTIDE SEQUENCE [LARGE SCALE GENOMIC DNA]</scope>
    <source>
        <strain evidence="3">DFY41</strain>
    </source>
</reference>
<name>A0ABW0BJC6_9ACTN</name>
<feature type="domain" description="ARB-07466-like C-terminal" evidence="1">
    <location>
        <begin position="197"/>
        <end position="299"/>
    </location>
</feature>
<evidence type="ECO:0000313" key="3">
    <source>
        <dbReference type="Proteomes" id="UP001596087"/>
    </source>
</evidence>
<gene>
    <name evidence="2" type="ORF">ACFPGP_12135</name>
</gene>
<comment type="caution">
    <text evidence="2">The sequence shown here is derived from an EMBL/GenBank/DDBJ whole genome shotgun (WGS) entry which is preliminary data.</text>
</comment>
<evidence type="ECO:0000259" key="1">
    <source>
        <dbReference type="Pfam" id="PF26571"/>
    </source>
</evidence>
<sequence>MGRRWPVVLVGAGVLVVAAVGVGSHFYDQVSPYLHSERCTAEIDGESVALTPEQAGNAGLMGAIAVRRGLPARAVTIAVATSMQESKLYNLESGDRDSLGLFQQRPSQGWGTPREILDPYYSINTFYDALEEVDGYDTMEITEAAQEVQRSGYPEAYAEHEPDARVLASALTGYSPHVFSCTLDGDAEPASDRLRPSGLTPRADLVRRDLEAAFGPLPLGGFAPGGVSSGHMEGSTHYDGRALDVFVRPVSEENNRRGWAIASYLVSQADRLGIQNVIFDARIWTSGSRSGDGWRDYDPPSEQGDRAVLEHRDHVHVDVFE</sequence>
<proteinExistence type="predicted"/>
<dbReference type="InterPro" id="IPR058593">
    <property type="entry name" value="ARB_07466-like_C"/>
</dbReference>
<dbReference type="RefSeq" id="WP_378590442.1">
    <property type="nucleotide sequence ID" value="NZ_JBHSKD010000011.1"/>
</dbReference>